<sequence>MGNGPLRVAVIIGSTREGRVGDAVAQWFIARAGDRDGLVLDVLDLVDFDLPSGLPEQATREMKRFAGRIDAAEAFVVVTPEYNRSFPASLKQAIDCAYDEWRAKPVGFVSYGYRSQGLYAVEQLRSIFTELHTATMRDTVAFNLLDGTFARDGTPFDSDGQGQAVTTLLDELLWWGLALREARAARPYVC</sequence>
<dbReference type="AlphaFoldDB" id="A0A193BXG5"/>
<evidence type="ECO:0000313" key="3">
    <source>
        <dbReference type="Proteomes" id="UP000093695"/>
    </source>
</evidence>
<dbReference type="RefSeq" id="WP_044850274.1">
    <property type="nucleotide sequence ID" value="NZ_CP016174.1"/>
</dbReference>
<dbReference type="GO" id="GO:0016491">
    <property type="term" value="F:oxidoreductase activity"/>
    <property type="evidence" value="ECO:0007669"/>
    <property type="project" value="InterPro"/>
</dbReference>
<dbReference type="GO" id="GO:0010181">
    <property type="term" value="F:FMN binding"/>
    <property type="evidence" value="ECO:0007669"/>
    <property type="project" value="TreeGrafter"/>
</dbReference>
<dbReference type="SUPFAM" id="SSF52218">
    <property type="entry name" value="Flavoproteins"/>
    <property type="match status" value="1"/>
</dbReference>
<dbReference type="Proteomes" id="UP000093695">
    <property type="component" value="Chromosome"/>
</dbReference>
<reference evidence="2 3" key="1">
    <citation type="journal article" date="2015" name="Genome Announc.">
        <title>Draft Genome Sequence of Norvancomycin-Producing Strain Amycolatopsis orientalis CPCC200066.</title>
        <authorList>
            <person name="Lei X."/>
            <person name="Yuan F."/>
            <person name="Shi Y."/>
            <person name="Li X."/>
            <person name="Wang L."/>
            <person name="Hong B."/>
        </authorList>
    </citation>
    <scope>NUCLEOTIDE SEQUENCE [LARGE SCALE GENOMIC DNA]</scope>
    <source>
        <strain evidence="2 3">B-37</strain>
    </source>
</reference>
<dbReference type="STRING" id="31958.SD37_15530"/>
<dbReference type="PANTHER" id="PTHR30543">
    <property type="entry name" value="CHROMATE REDUCTASE"/>
    <property type="match status" value="1"/>
</dbReference>
<protein>
    <submittedName>
        <fullName evidence="2">NADPH-dependent FMN reductase</fullName>
    </submittedName>
</protein>
<dbReference type="InterPro" id="IPR050712">
    <property type="entry name" value="NAD(P)H-dep_reductase"/>
</dbReference>
<gene>
    <name evidence="2" type="ORF">SD37_15530</name>
</gene>
<dbReference type="PANTHER" id="PTHR30543:SF21">
    <property type="entry name" value="NAD(P)H-DEPENDENT FMN REDUCTASE LOT6"/>
    <property type="match status" value="1"/>
</dbReference>
<dbReference type="EMBL" id="CP016174">
    <property type="protein sequence ID" value="ANN16917.1"/>
    <property type="molecule type" value="Genomic_DNA"/>
</dbReference>
<organism evidence="2 3">
    <name type="scientific">Amycolatopsis orientalis</name>
    <name type="common">Nocardia orientalis</name>
    <dbReference type="NCBI Taxonomy" id="31958"/>
    <lineage>
        <taxon>Bacteria</taxon>
        <taxon>Bacillati</taxon>
        <taxon>Actinomycetota</taxon>
        <taxon>Actinomycetes</taxon>
        <taxon>Pseudonocardiales</taxon>
        <taxon>Pseudonocardiaceae</taxon>
        <taxon>Amycolatopsis</taxon>
    </lineage>
</organism>
<dbReference type="KEGG" id="aori:SD37_15530"/>
<dbReference type="eggNOG" id="COG0431">
    <property type="taxonomic scope" value="Bacteria"/>
</dbReference>
<name>A0A193BXG5_AMYOR</name>
<accession>A0A193BXG5</accession>
<dbReference type="InterPro" id="IPR005025">
    <property type="entry name" value="FMN_Rdtase-like_dom"/>
</dbReference>
<dbReference type="GO" id="GO:0005829">
    <property type="term" value="C:cytosol"/>
    <property type="evidence" value="ECO:0007669"/>
    <property type="project" value="TreeGrafter"/>
</dbReference>
<evidence type="ECO:0000313" key="2">
    <source>
        <dbReference type="EMBL" id="ANN16917.1"/>
    </source>
</evidence>
<dbReference type="InterPro" id="IPR029039">
    <property type="entry name" value="Flavoprotein-like_sf"/>
</dbReference>
<evidence type="ECO:0000259" key="1">
    <source>
        <dbReference type="Pfam" id="PF03358"/>
    </source>
</evidence>
<proteinExistence type="predicted"/>
<feature type="domain" description="NADPH-dependent FMN reductase-like" evidence="1">
    <location>
        <begin position="7"/>
        <end position="143"/>
    </location>
</feature>
<keyword evidence="3" id="KW-1185">Reference proteome</keyword>
<dbReference type="Pfam" id="PF03358">
    <property type="entry name" value="FMN_red"/>
    <property type="match status" value="1"/>
</dbReference>
<dbReference type="Gene3D" id="3.40.50.360">
    <property type="match status" value="1"/>
</dbReference>